<dbReference type="PANTHER" id="PTHR28259:SF1">
    <property type="entry name" value="FLUORIDE EXPORT PROTEIN 1-RELATED"/>
    <property type="match status" value="1"/>
</dbReference>
<reference evidence="13 14" key="1">
    <citation type="journal article" date="2014" name="Genome Announc.">
        <title>Complete genome sequence of Magnetospirillum gryphiswaldense MSR-1.</title>
        <authorList>
            <person name="Wang X."/>
            <person name="Wang Q."/>
            <person name="Zhang W."/>
            <person name="Wang Y."/>
            <person name="Li L."/>
            <person name="Wen T."/>
            <person name="Zhang T."/>
            <person name="Zhang Y."/>
            <person name="Xu J."/>
            <person name="Hu J."/>
            <person name="Li S."/>
            <person name="Liu L."/>
            <person name="Liu J."/>
            <person name="Jiang W."/>
            <person name="Tian J."/>
            <person name="Li Y."/>
            <person name="Schuler D."/>
            <person name="Wang L."/>
            <person name="Li J."/>
        </authorList>
    </citation>
    <scope>NUCLEOTIDE SEQUENCE [LARGE SCALE GENOMIC DNA]</scope>
    <source>
        <strain evidence="14">DSM 6361 / JCM 21280 / NBRC 15271 / MSR-1</strain>
    </source>
</reference>
<dbReference type="AlphaFoldDB" id="V6F7B6"/>
<dbReference type="Proteomes" id="UP000018922">
    <property type="component" value="Chromosome I"/>
</dbReference>
<evidence type="ECO:0000256" key="5">
    <source>
        <dbReference type="ARBA" id="ARBA00022989"/>
    </source>
</evidence>
<comment type="catalytic activity">
    <reaction evidence="11">
        <text>fluoride(in) = fluoride(out)</text>
        <dbReference type="Rhea" id="RHEA:76159"/>
        <dbReference type="ChEBI" id="CHEBI:17051"/>
    </reaction>
    <physiologicalReaction direction="left-to-right" evidence="11">
        <dbReference type="Rhea" id="RHEA:76160"/>
    </physiologicalReaction>
</comment>
<feature type="binding site" evidence="12">
    <location>
        <position position="84"/>
    </location>
    <ligand>
        <name>Na(+)</name>
        <dbReference type="ChEBI" id="CHEBI:29101"/>
        <note>structural</note>
    </ligand>
</feature>
<evidence type="ECO:0000256" key="11">
    <source>
        <dbReference type="ARBA" id="ARBA00035585"/>
    </source>
</evidence>
<sequence>MNTGQTLTALLWVATGGALGSSARYLSMVLLGQWLGGSFPWGTLFVNIVGSFVMGVLAELGALAWQPSQDIKLFLMTGILGGFTTFSTFSLDVALLVERHDWAVAAFYVAVSVLASVGALFAAMALVRNLV</sequence>
<keyword evidence="12" id="KW-0479">Metal-binding</keyword>
<organism evidence="13 14">
    <name type="scientific">Magnetospirillum gryphiswaldense (strain DSM 6361 / JCM 21280 / NBRC 15271 / MSR-1)</name>
    <dbReference type="NCBI Taxonomy" id="431944"/>
    <lineage>
        <taxon>Bacteria</taxon>
        <taxon>Pseudomonadati</taxon>
        <taxon>Pseudomonadota</taxon>
        <taxon>Alphaproteobacteria</taxon>
        <taxon>Rhodospirillales</taxon>
        <taxon>Rhodospirillaceae</taxon>
        <taxon>Magnetospirillum</taxon>
    </lineage>
</organism>
<name>V6F7B6_MAGGM</name>
<evidence type="ECO:0000256" key="2">
    <source>
        <dbReference type="ARBA" id="ARBA00022475"/>
    </source>
</evidence>
<comment type="similarity">
    <text evidence="10 12">Belongs to the fluoride channel Fluc/FEX (TC 1.A.43) family.</text>
</comment>
<dbReference type="HOGENOM" id="CLU_114342_2_3_5"/>
<keyword evidence="12" id="KW-0813">Transport</keyword>
<evidence type="ECO:0000256" key="3">
    <source>
        <dbReference type="ARBA" id="ARBA00022519"/>
    </source>
</evidence>
<keyword evidence="14" id="KW-1185">Reference proteome</keyword>
<feature type="transmembrane region" description="Helical" evidence="12">
    <location>
        <begin position="44"/>
        <end position="66"/>
    </location>
</feature>
<dbReference type="KEGG" id="mgy:MGMSRv2__3158"/>
<protein>
    <recommendedName>
        <fullName evidence="12">Fluoride-specific ion channel FluC</fullName>
    </recommendedName>
</protein>
<comment type="function">
    <text evidence="12">Fluoride-specific ion channel. Important for reducing fluoride concentration in the cell, thus reducing its toxicity.</text>
</comment>
<evidence type="ECO:0000256" key="6">
    <source>
        <dbReference type="ARBA" id="ARBA00023053"/>
    </source>
</evidence>
<gene>
    <name evidence="12 13" type="primary">crcB</name>
    <name evidence="12" type="synonym">fluC</name>
    <name evidence="13" type="ordered locus">MGMSRv2__3158</name>
</gene>
<comment type="activity regulation">
    <text evidence="12">Na(+) is not transported, but it plays an essential structural role and its presence is essential for fluoride channel function.</text>
</comment>
<keyword evidence="6 12" id="KW-0915">Sodium</keyword>
<dbReference type="EMBL" id="HG794546">
    <property type="protein sequence ID" value="CDL00373.1"/>
    <property type="molecule type" value="Genomic_DNA"/>
</dbReference>
<keyword evidence="8 12" id="KW-0472">Membrane</keyword>
<feature type="transmembrane region" description="Helical" evidence="12">
    <location>
        <begin position="102"/>
        <end position="127"/>
    </location>
</feature>
<evidence type="ECO:0000256" key="7">
    <source>
        <dbReference type="ARBA" id="ARBA00023065"/>
    </source>
</evidence>
<evidence type="ECO:0000313" key="14">
    <source>
        <dbReference type="Proteomes" id="UP000018922"/>
    </source>
</evidence>
<feature type="binding site" evidence="12">
    <location>
        <position position="81"/>
    </location>
    <ligand>
        <name>Na(+)</name>
        <dbReference type="ChEBI" id="CHEBI:29101"/>
        <note>structural</note>
    </ligand>
</feature>
<evidence type="ECO:0000256" key="10">
    <source>
        <dbReference type="ARBA" id="ARBA00035120"/>
    </source>
</evidence>
<evidence type="ECO:0000256" key="4">
    <source>
        <dbReference type="ARBA" id="ARBA00022692"/>
    </source>
</evidence>
<dbReference type="Pfam" id="PF02537">
    <property type="entry name" value="CRCB"/>
    <property type="match status" value="1"/>
</dbReference>
<keyword evidence="4 12" id="KW-0812">Transmembrane</keyword>
<feature type="transmembrane region" description="Helical" evidence="12">
    <location>
        <begin position="73"/>
        <end position="96"/>
    </location>
</feature>
<keyword evidence="2 12" id="KW-1003">Cell membrane</keyword>
<dbReference type="STRING" id="1430440.MGMSRv2__3158"/>
<dbReference type="NCBIfam" id="NF010791">
    <property type="entry name" value="PRK14195.1"/>
    <property type="match status" value="1"/>
</dbReference>
<keyword evidence="3 12" id="KW-0997">Cell inner membrane</keyword>
<evidence type="ECO:0000256" key="9">
    <source>
        <dbReference type="ARBA" id="ARBA00023303"/>
    </source>
</evidence>
<dbReference type="GO" id="GO:0062054">
    <property type="term" value="F:fluoride channel activity"/>
    <property type="evidence" value="ECO:0007669"/>
    <property type="project" value="UniProtKB-UniRule"/>
</dbReference>
<evidence type="ECO:0000313" key="13">
    <source>
        <dbReference type="EMBL" id="CDL00373.1"/>
    </source>
</evidence>
<evidence type="ECO:0000256" key="12">
    <source>
        <dbReference type="HAMAP-Rule" id="MF_00454"/>
    </source>
</evidence>
<dbReference type="GO" id="GO:0046872">
    <property type="term" value="F:metal ion binding"/>
    <property type="evidence" value="ECO:0007669"/>
    <property type="project" value="UniProtKB-KW"/>
</dbReference>
<keyword evidence="9 12" id="KW-0407">Ion channel</keyword>
<dbReference type="InterPro" id="IPR003691">
    <property type="entry name" value="FluC"/>
</dbReference>
<evidence type="ECO:0000256" key="1">
    <source>
        <dbReference type="ARBA" id="ARBA00004651"/>
    </source>
</evidence>
<dbReference type="NCBIfam" id="TIGR00494">
    <property type="entry name" value="crcB"/>
    <property type="match status" value="1"/>
</dbReference>
<accession>V6F7B6</accession>
<keyword evidence="7 12" id="KW-0406">Ion transport</keyword>
<dbReference type="PANTHER" id="PTHR28259">
    <property type="entry name" value="FLUORIDE EXPORT PROTEIN 1-RELATED"/>
    <property type="match status" value="1"/>
</dbReference>
<dbReference type="eggNOG" id="COG0239">
    <property type="taxonomic scope" value="Bacteria"/>
</dbReference>
<dbReference type="HAMAP" id="MF_00454">
    <property type="entry name" value="FluC"/>
    <property type="match status" value="1"/>
</dbReference>
<proteinExistence type="inferred from homology"/>
<comment type="subcellular location">
    <subcellularLocation>
        <location evidence="12">Cell inner membrane</location>
        <topology evidence="12">Multi-pass membrane protein</topology>
    </subcellularLocation>
    <subcellularLocation>
        <location evidence="1">Cell membrane</location>
        <topology evidence="1">Multi-pass membrane protein</topology>
    </subcellularLocation>
</comment>
<evidence type="ECO:0000256" key="8">
    <source>
        <dbReference type="ARBA" id="ARBA00023136"/>
    </source>
</evidence>
<dbReference type="GO" id="GO:0005886">
    <property type="term" value="C:plasma membrane"/>
    <property type="evidence" value="ECO:0007669"/>
    <property type="project" value="UniProtKB-SubCell"/>
</dbReference>
<dbReference type="GO" id="GO:0140114">
    <property type="term" value="P:cellular detoxification of fluoride"/>
    <property type="evidence" value="ECO:0007669"/>
    <property type="project" value="UniProtKB-UniRule"/>
</dbReference>
<keyword evidence="5 12" id="KW-1133">Transmembrane helix</keyword>